<evidence type="ECO:0000313" key="2">
    <source>
        <dbReference type="EMBL" id="GAA2123210.1"/>
    </source>
</evidence>
<name>A0ABN2Y8T6_9MICC</name>
<sequence>MKKHVTTVAAATTLAAISFAGMPAANAATAPVVQSNVSYSVPTSPNHDPSLAVIPFCKPWLLPSWLAGNFGDHGNDISAAFRSGNIGGLFRAIPQYAFNDAAFHLPATFRTFGGCF</sequence>
<accession>A0ABN2Y8T6</accession>
<protein>
    <submittedName>
        <fullName evidence="2">Uncharacterized protein</fullName>
    </submittedName>
</protein>
<keyword evidence="3" id="KW-1185">Reference proteome</keyword>
<comment type="caution">
    <text evidence="2">The sequence shown here is derived from an EMBL/GenBank/DDBJ whole genome shotgun (WGS) entry which is preliminary data.</text>
</comment>
<dbReference type="RefSeq" id="WP_344225493.1">
    <property type="nucleotide sequence ID" value="NZ_BAAAQA010000033.1"/>
</dbReference>
<feature type="signal peptide" evidence="1">
    <location>
        <begin position="1"/>
        <end position="27"/>
    </location>
</feature>
<keyword evidence="1" id="KW-0732">Signal</keyword>
<dbReference type="EMBL" id="BAAAQA010000033">
    <property type="protein sequence ID" value="GAA2123210.1"/>
    <property type="molecule type" value="Genomic_DNA"/>
</dbReference>
<feature type="chain" id="PRO_5046255606" evidence="1">
    <location>
        <begin position="28"/>
        <end position="116"/>
    </location>
</feature>
<evidence type="ECO:0000256" key="1">
    <source>
        <dbReference type="SAM" id="SignalP"/>
    </source>
</evidence>
<evidence type="ECO:0000313" key="3">
    <source>
        <dbReference type="Proteomes" id="UP001500166"/>
    </source>
</evidence>
<gene>
    <name evidence="2" type="ORF">GCM10009824_26870</name>
</gene>
<dbReference type="Proteomes" id="UP001500166">
    <property type="component" value="Unassembled WGS sequence"/>
</dbReference>
<organism evidence="2 3">
    <name type="scientific">Kocuria atrinae</name>
    <dbReference type="NCBI Taxonomy" id="592377"/>
    <lineage>
        <taxon>Bacteria</taxon>
        <taxon>Bacillati</taxon>
        <taxon>Actinomycetota</taxon>
        <taxon>Actinomycetes</taxon>
        <taxon>Micrococcales</taxon>
        <taxon>Micrococcaceae</taxon>
        <taxon>Kocuria</taxon>
    </lineage>
</organism>
<proteinExistence type="predicted"/>
<reference evidence="2 3" key="1">
    <citation type="journal article" date="2019" name="Int. J. Syst. Evol. Microbiol.">
        <title>The Global Catalogue of Microorganisms (GCM) 10K type strain sequencing project: providing services to taxonomists for standard genome sequencing and annotation.</title>
        <authorList>
            <consortium name="The Broad Institute Genomics Platform"/>
            <consortium name="The Broad Institute Genome Sequencing Center for Infectious Disease"/>
            <person name="Wu L."/>
            <person name="Ma J."/>
        </authorList>
    </citation>
    <scope>NUCLEOTIDE SEQUENCE [LARGE SCALE GENOMIC DNA]</scope>
    <source>
        <strain evidence="2 3">JCM 15914</strain>
    </source>
</reference>